<reference evidence="2 3" key="1">
    <citation type="submission" date="2017-04" db="EMBL/GenBank/DDBJ databases">
        <authorList>
            <person name="Afonso C.L."/>
            <person name="Miller P.J."/>
            <person name="Scott M.A."/>
            <person name="Spackman E."/>
            <person name="Goraichik I."/>
            <person name="Dimitrov K.M."/>
            <person name="Suarez D.L."/>
            <person name="Swayne D.E."/>
        </authorList>
    </citation>
    <scope>NUCLEOTIDE SEQUENCE [LARGE SCALE GENOMIC DNA]</scope>
    <source>
        <strain evidence="2 3">DSM 12555</strain>
    </source>
</reference>
<evidence type="ECO:0000313" key="2">
    <source>
        <dbReference type="EMBL" id="SMC26010.1"/>
    </source>
</evidence>
<dbReference type="AlphaFoldDB" id="A0A1W1XPU2"/>
<proteinExistence type="predicted"/>
<gene>
    <name evidence="2" type="ORF">SAMN02745134_02671</name>
</gene>
<dbReference type="OrthoDB" id="9803739at2"/>
<dbReference type="PROSITE" id="PS00923">
    <property type="entry name" value="ASP_GLU_RACEMASE_1"/>
    <property type="match status" value="1"/>
</dbReference>
<dbReference type="GO" id="GO:0016855">
    <property type="term" value="F:racemase and epimerase activity, acting on amino acids and derivatives"/>
    <property type="evidence" value="ECO:0007669"/>
    <property type="project" value="InterPro"/>
</dbReference>
<keyword evidence="3" id="KW-1185">Reference proteome</keyword>
<dbReference type="InterPro" id="IPR001920">
    <property type="entry name" value="Asp/Glu_race"/>
</dbReference>
<dbReference type="RefSeq" id="WP_084116493.1">
    <property type="nucleotide sequence ID" value="NZ_FWXH01000011.1"/>
</dbReference>
<dbReference type="Gene3D" id="3.40.50.1860">
    <property type="match status" value="1"/>
</dbReference>
<dbReference type="SUPFAM" id="SSF53681">
    <property type="entry name" value="Aspartate/glutamate racemase"/>
    <property type="match status" value="1"/>
</dbReference>
<feature type="region of interest" description="Disordered" evidence="1">
    <location>
        <begin position="1"/>
        <end position="20"/>
    </location>
</feature>
<sequence length="93" mass="10481">MLQVIHNSNVRRRKTGGSSGNENNWVDWWKSAHILSEAAQILEKAGAEFIVICTNTMHKVANQIQQKDTKTPLFDTTLIHAEQAALYSIGYKL</sequence>
<protein>
    <submittedName>
        <fullName evidence="2">Asp/Glu/Hydantoin racemase</fullName>
    </submittedName>
</protein>
<evidence type="ECO:0000256" key="1">
    <source>
        <dbReference type="SAM" id="MobiDB-lite"/>
    </source>
</evidence>
<dbReference type="Proteomes" id="UP000192468">
    <property type="component" value="Unassembled WGS sequence"/>
</dbReference>
<name>A0A1W1XPU2_9CLOT</name>
<dbReference type="InterPro" id="IPR018187">
    <property type="entry name" value="Asp/Glu_racemase_AS_1"/>
</dbReference>
<dbReference type="EMBL" id="FWXH01000011">
    <property type="protein sequence ID" value="SMC26010.1"/>
    <property type="molecule type" value="Genomic_DNA"/>
</dbReference>
<organism evidence="2 3">
    <name type="scientific">Clostridium acidisoli DSM 12555</name>
    <dbReference type="NCBI Taxonomy" id="1121291"/>
    <lineage>
        <taxon>Bacteria</taxon>
        <taxon>Bacillati</taxon>
        <taxon>Bacillota</taxon>
        <taxon>Clostridia</taxon>
        <taxon>Eubacteriales</taxon>
        <taxon>Clostridiaceae</taxon>
        <taxon>Clostridium</taxon>
    </lineage>
</organism>
<dbReference type="STRING" id="1121291.SAMN02745134_02671"/>
<evidence type="ECO:0000313" key="3">
    <source>
        <dbReference type="Proteomes" id="UP000192468"/>
    </source>
</evidence>
<accession>A0A1W1XPU2</accession>